<dbReference type="InterPro" id="IPR004305">
    <property type="entry name" value="Thiaminase-2/PQQC"/>
</dbReference>
<gene>
    <name evidence="3" type="ORF">B0H16DRAFT_1573776</name>
</gene>
<dbReference type="Pfam" id="PF03070">
    <property type="entry name" value="TENA_THI-4"/>
    <property type="match status" value="1"/>
</dbReference>
<evidence type="ECO:0000256" key="1">
    <source>
        <dbReference type="SAM" id="MobiDB-lite"/>
    </source>
</evidence>
<name>A0AAD7I6X4_9AGAR</name>
<dbReference type="Proteomes" id="UP001215598">
    <property type="component" value="Unassembled WGS sequence"/>
</dbReference>
<feature type="domain" description="Thiaminase-2/PQQC" evidence="2">
    <location>
        <begin position="129"/>
        <end position="278"/>
    </location>
</feature>
<comment type="caution">
    <text evidence="3">The sequence shown here is derived from an EMBL/GenBank/DDBJ whole genome shotgun (WGS) entry which is preliminary data.</text>
</comment>
<dbReference type="AlphaFoldDB" id="A0AAD7I6X4"/>
<dbReference type="GO" id="GO:0006772">
    <property type="term" value="P:thiamine metabolic process"/>
    <property type="evidence" value="ECO:0007669"/>
    <property type="project" value="UniProtKB-ARBA"/>
</dbReference>
<evidence type="ECO:0000313" key="3">
    <source>
        <dbReference type="EMBL" id="KAJ7736432.1"/>
    </source>
</evidence>
<dbReference type="Gene3D" id="1.20.910.10">
    <property type="entry name" value="Heme oxygenase-like"/>
    <property type="match status" value="1"/>
</dbReference>
<dbReference type="SUPFAM" id="SSF48613">
    <property type="entry name" value="Heme oxygenase-like"/>
    <property type="match status" value="1"/>
</dbReference>
<reference evidence="3" key="1">
    <citation type="submission" date="2023-03" db="EMBL/GenBank/DDBJ databases">
        <title>Massive genome expansion in bonnet fungi (Mycena s.s.) driven by repeated elements and novel gene families across ecological guilds.</title>
        <authorList>
            <consortium name="Lawrence Berkeley National Laboratory"/>
            <person name="Harder C.B."/>
            <person name="Miyauchi S."/>
            <person name="Viragh M."/>
            <person name="Kuo A."/>
            <person name="Thoen E."/>
            <person name="Andreopoulos B."/>
            <person name="Lu D."/>
            <person name="Skrede I."/>
            <person name="Drula E."/>
            <person name="Henrissat B."/>
            <person name="Morin E."/>
            <person name="Kohler A."/>
            <person name="Barry K."/>
            <person name="LaButti K."/>
            <person name="Morin E."/>
            <person name="Salamov A."/>
            <person name="Lipzen A."/>
            <person name="Mereny Z."/>
            <person name="Hegedus B."/>
            <person name="Baldrian P."/>
            <person name="Stursova M."/>
            <person name="Weitz H."/>
            <person name="Taylor A."/>
            <person name="Grigoriev I.V."/>
            <person name="Nagy L.G."/>
            <person name="Martin F."/>
            <person name="Kauserud H."/>
        </authorList>
    </citation>
    <scope>NUCLEOTIDE SEQUENCE</scope>
    <source>
        <strain evidence="3">CBHHK182m</strain>
    </source>
</reference>
<evidence type="ECO:0000313" key="4">
    <source>
        <dbReference type="Proteomes" id="UP001215598"/>
    </source>
</evidence>
<protein>
    <recommendedName>
        <fullName evidence="2">Thiaminase-2/PQQC domain-containing protein</fullName>
    </recommendedName>
</protein>
<accession>A0AAD7I6X4</accession>
<keyword evidence="4" id="KW-1185">Reference proteome</keyword>
<feature type="non-terminal residue" evidence="3">
    <location>
        <position position="1"/>
    </location>
</feature>
<feature type="compositionally biased region" description="Low complexity" evidence="1">
    <location>
        <begin position="83"/>
        <end position="99"/>
    </location>
</feature>
<proteinExistence type="predicted"/>
<dbReference type="EMBL" id="JARKIB010000121">
    <property type="protein sequence ID" value="KAJ7736432.1"/>
    <property type="molecule type" value="Genomic_DNA"/>
</dbReference>
<sequence length="403" mass="44578">MTVHPISLEDELVSIASALLTAAEADSTTPGSPLIFRPEWRPTPRVRSTASQEAKQAFSWASLVKEQLSRAGVHHDQTVPAQHTSSSTSASASSSSTHSPQTRGTTIPPRPKFLENAVAELLKRNLAVYSNVINHSFPRALGEGTASLDGFRYYMIQDWRYLRTCTQLKMISLGTADYGTEVEEFDVQRKVKQTTKVMETCGTMLGIPKKTMENTPESEQLKQSRIFYQTVILNKNAWLGYYVVLLPCVLTYWRIAKRLMDDVSTAKNVVYHKAWVEGNNDFSSVKKYISNFINENIAVAGGVDEWNGPFNEACHHEAQIFNTGLHAPDPFEVVPNGTYSIHTSSASSLVLAVQDVTGFSRPLADKVLNEYLPSDAASYVVGKEKTGGDNERVRAAFLVVPRA</sequence>
<organism evidence="3 4">
    <name type="scientific">Mycena metata</name>
    <dbReference type="NCBI Taxonomy" id="1033252"/>
    <lineage>
        <taxon>Eukaryota</taxon>
        <taxon>Fungi</taxon>
        <taxon>Dikarya</taxon>
        <taxon>Basidiomycota</taxon>
        <taxon>Agaricomycotina</taxon>
        <taxon>Agaricomycetes</taxon>
        <taxon>Agaricomycetidae</taxon>
        <taxon>Agaricales</taxon>
        <taxon>Marasmiineae</taxon>
        <taxon>Mycenaceae</taxon>
        <taxon>Mycena</taxon>
    </lineage>
</organism>
<dbReference type="CDD" id="cd19359">
    <property type="entry name" value="TenA_C_Bt3146-like"/>
    <property type="match status" value="1"/>
</dbReference>
<feature type="region of interest" description="Disordered" evidence="1">
    <location>
        <begin position="71"/>
        <end position="110"/>
    </location>
</feature>
<feature type="region of interest" description="Disordered" evidence="1">
    <location>
        <begin position="27"/>
        <end position="52"/>
    </location>
</feature>
<dbReference type="InterPro" id="IPR016084">
    <property type="entry name" value="Haem_Oase-like_multi-hlx"/>
</dbReference>
<evidence type="ECO:0000259" key="2">
    <source>
        <dbReference type="Pfam" id="PF03070"/>
    </source>
</evidence>